<dbReference type="PANTHER" id="PTHR10656:SF69">
    <property type="entry name" value="MAB-21-LIKE HHH_H2TH-LIKE DOMAIN-CONTAINING PROTEIN"/>
    <property type="match status" value="1"/>
</dbReference>
<dbReference type="Pfam" id="PF20266">
    <property type="entry name" value="Mab-21_C"/>
    <property type="match status" value="1"/>
</dbReference>
<evidence type="ECO:0000313" key="4">
    <source>
        <dbReference type="EMBL" id="KAL3880834.1"/>
    </source>
</evidence>
<dbReference type="Proteomes" id="UP001634394">
    <property type="component" value="Unassembled WGS sequence"/>
</dbReference>
<gene>
    <name evidence="4" type="ORF">ACJMK2_033040</name>
</gene>
<dbReference type="AlphaFoldDB" id="A0ABD3X3L3"/>
<dbReference type="InterPro" id="IPR046903">
    <property type="entry name" value="Mab-21-like_nuc_Trfase"/>
</dbReference>
<dbReference type="Gene3D" id="1.10.1410.40">
    <property type="match status" value="1"/>
</dbReference>
<dbReference type="SMART" id="SM01265">
    <property type="entry name" value="Mab-21"/>
    <property type="match status" value="1"/>
</dbReference>
<name>A0ABD3X3L3_SINWO</name>
<dbReference type="Pfam" id="PF03281">
    <property type="entry name" value="Mab-21"/>
    <property type="match status" value="1"/>
</dbReference>
<dbReference type="InterPro" id="IPR024810">
    <property type="entry name" value="MAB21L/cGLR"/>
</dbReference>
<evidence type="ECO:0000259" key="3">
    <source>
        <dbReference type="Pfam" id="PF20266"/>
    </source>
</evidence>
<dbReference type="EMBL" id="JBJQND010000004">
    <property type="protein sequence ID" value="KAL3880834.1"/>
    <property type="molecule type" value="Genomic_DNA"/>
</dbReference>
<comment type="similarity">
    <text evidence="1">Belongs to the mab-21 family.</text>
</comment>
<proteinExistence type="inferred from homology"/>
<feature type="domain" description="Mab-21-like nucleotidyltransferase" evidence="2">
    <location>
        <begin position="174"/>
        <end position="246"/>
    </location>
</feature>
<keyword evidence="5" id="KW-1185">Reference proteome</keyword>
<evidence type="ECO:0000313" key="5">
    <source>
        <dbReference type="Proteomes" id="UP001634394"/>
    </source>
</evidence>
<dbReference type="InterPro" id="IPR046906">
    <property type="entry name" value="Mab-21_HhH/H2TH-like"/>
</dbReference>
<sequence length="385" mass="44035">MASTSRPSVFISSLLDSMGFSRHMIDFRINNTRCWDIIAALQDPEIGYIITGGKADGTSQFDHGDIDSMLVNKSITVSSRHVNPPTPQHTMLNTDDRDVHPGYTWLRVAHHGDMDDIMKPSLILMARANSGRHFYLSSRVFNDIAQKYLWGLSPSSMQLQQISGPSQPVFFKGIQTDLVHAFNHPDWPVHASQWLQRCRRHGWPPEAMVRLIEHCGCHVVPKGFKGSSTEDMEWCFSFALHERSIVQLFNLTQMHVYILLKIIAKFLKNTYPDFANLVTSYTMKTVALWLVELHHAREWDRVHLLDRLKDALRFLISCVESQNLPAYFIPENNLFDGKINVDTSESLAYVLKPFLSQGVDCVLIFSCIHTERHTQNITGQRRLSS</sequence>
<protein>
    <recommendedName>
        <fullName evidence="6">Mab-21-like HhH/H2TH-like domain-containing protein</fullName>
    </recommendedName>
</protein>
<comment type="caution">
    <text evidence="4">The sequence shown here is derived from an EMBL/GenBank/DDBJ whole genome shotgun (WGS) entry which is preliminary data.</text>
</comment>
<dbReference type="PANTHER" id="PTHR10656">
    <property type="entry name" value="CELL FATE DETERMINING PROTEIN MAB21-RELATED"/>
    <property type="match status" value="1"/>
</dbReference>
<reference evidence="4 5" key="1">
    <citation type="submission" date="2024-11" db="EMBL/GenBank/DDBJ databases">
        <title>Chromosome-level genome assembly of the freshwater bivalve Anodonta woodiana.</title>
        <authorList>
            <person name="Chen X."/>
        </authorList>
    </citation>
    <scope>NUCLEOTIDE SEQUENCE [LARGE SCALE GENOMIC DNA]</scope>
    <source>
        <strain evidence="4">MN2024</strain>
        <tissue evidence="4">Gills</tissue>
    </source>
</reference>
<evidence type="ECO:0008006" key="6">
    <source>
        <dbReference type="Google" id="ProtNLM"/>
    </source>
</evidence>
<evidence type="ECO:0000256" key="1">
    <source>
        <dbReference type="ARBA" id="ARBA00008307"/>
    </source>
</evidence>
<organism evidence="4 5">
    <name type="scientific">Sinanodonta woodiana</name>
    <name type="common">Chinese pond mussel</name>
    <name type="synonym">Anodonta woodiana</name>
    <dbReference type="NCBI Taxonomy" id="1069815"/>
    <lineage>
        <taxon>Eukaryota</taxon>
        <taxon>Metazoa</taxon>
        <taxon>Spiralia</taxon>
        <taxon>Lophotrochozoa</taxon>
        <taxon>Mollusca</taxon>
        <taxon>Bivalvia</taxon>
        <taxon>Autobranchia</taxon>
        <taxon>Heteroconchia</taxon>
        <taxon>Palaeoheterodonta</taxon>
        <taxon>Unionida</taxon>
        <taxon>Unionoidea</taxon>
        <taxon>Unionidae</taxon>
        <taxon>Unioninae</taxon>
        <taxon>Sinanodonta</taxon>
    </lineage>
</organism>
<accession>A0ABD3X3L3</accession>
<evidence type="ECO:0000259" key="2">
    <source>
        <dbReference type="Pfam" id="PF03281"/>
    </source>
</evidence>
<feature type="domain" description="Mab-21-like HhH/H2TH-like" evidence="3">
    <location>
        <begin position="258"/>
        <end position="347"/>
    </location>
</feature>